<evidence type="ECO:0000313" key="2">
    <source>
        <dbReference type="EMBL" id="MSU01512.1"/>
    </source>
</evidence>
<dbReference type="Proteomes" id="UP000469523">
    <property type="component" value="Unassembled WGS sequence"/>
</dbReference>
<feature type="domain" description="Protein CotJB" evidence="1">
    <location>
        <begin position="7"/>
        <end position="80"/>
    </location>
</feature>
<dbReference type="EMBL" id="VUNQ01000015">
    <property type="protein sequence ID" value="MSU01512.1"/>
    <property type="molecule type" value="Genomic_DNA"/>
</dbReference>
<keyword evidence="3" id="KW-1185">Reference proteome</keyword>
<keyword evidence="2" id="KW-0946">Virion</keyword>
<accession>A0A6N7XL51</accession>
<name>A0A6N7XL51_9FIRM</name>
<dbReference type="InterPro" id="IPR024207">
    <property type="entry name" value="CotJB_dom"/>
</dbReference>
<dbReference type="AlphaFoldDB" id="A0A6N7XL51"/>
<dbReference type="Pfam" id="PF12652">
    <property type="entry name" value="CotJB"/>
    <property type="match status" value="1"/>
</dbReference>
<keyword evidence="2" id="KW-0167">Capsid protein</keyword>
<protein>
    <submittedName>
        <fullName evidence="2">Spore coat protein CotJB</fullName>
    </submittedName>
</protein>
<dbReference type="PIRSF" id="PIRSF010606">
    <property type="entry name" value="Spore_coat_CotJB"/>
    <property type="match status" value="1"/>
</dbReference>
<reference evidence="2 3" key="1">
    <citation type="submission" date="2019-09" db="EMBL/GenBank/DDBJ databases">
        <title>In-depth cultivation of the pig gut microbiome towards novel bacterial diversity and tailored functional studies.</title>
        <authorList>
            <person name="Wylensek D."/>
            <person name="Hitch T.C.A."/>
            <person name="Clavel T."/>
        </authorList>
    </citation>
    <scope>NUCLEOTIDE SEQUENCE [LARGE SCALE GENOMIC DNA]</scope>
    <source>
        <strain evidence="2 3">WCA3-693-APC-4?</strain>
    </source>
</reference>
<sequence length="86" mass="10409">MDRAQMDLLLEIMEVSFVIDETSLYLDTHPNDEKALRLHNNASQRYFELKNMYQARYGPLTNRDMSRYPWAYIDGPWPWEINFTNF</sequence>
<organism evidence="2 3">
    <name type="scientific">Tissierella pigra</name>
    <dbReference type="NCBI Taxonomy" id="2607614"/>
    <lineage>
        <taxon>Bacteria</taxon>
        <taxon>Bacillati</taxon>
        <taxon>Bacillota</taxon>
        <taxon>Tissierellia</taxon>
        <taxon>Tissierellales</taxon>
        <taxon>Tissierellaceae</taxon>
        <taxon>Tissierella</taxon>
    </lineage>
</organism>
<proteinExistence type="predicted"/>
<comment type="caution">
    <text evidence="2">The sequence shown here is derived from an EMBL/GenBank/DDBJ whole genome shotgun (WGS) entry which is preliminary data.</text>
</comment>
<gene>
    <name evidence="2" type="ORF">FYJ83_08545</name>
</gene>
<dbReference type="RefSeq" id="WP_154439922.1">
    <property type="nucleotide sequence ID" value="NZ_JAHLPJ010000001.1"/>
</dbReference>
<dbReference type="InterPro" id="IPR016571">
    <property type="entry name" value="Spore_coat_assembly_CotJB"/>
</dbReference>
<evidence type="ECO:0000259" key="1">
    <source>
        <dbReference type="Pfam" id="PF12652"/>
    </source>
</evidence>
<evidence type="ECO:0000313" key="3">
    <source>
        <dbReference type="Proteomes" id="UP000469523"/>
    </source>
</evidence>